<dbReference type="PANTHER" id="PTHR13483:SF3">
    <property type="entry name" value="BOX C_D SNORNA PROTEIN 1"/>
    <property type="match status" value="1"/>
</dbReference>
<dbReference type="PANTHER" id="PTHR13483">
    <property type="entry name" value="BOX C_D SNORNA PROTEIN 1-RELATED"/>
    <property type="match status" value="1"/>
</dbReference>
<evidence type="ECO:0000256" key="6">
    <source>
        <dbReference type="ARBA" id="ARBA00049654"/>
    </source>
</evidence>
<sequence length="280" mass="31267">MPECEVCREKPSLYKCPRCSVRTCSAVCVRRHKDDSACSGERDRTAFINRSEYDETNMMSDYNLLEELNRGVDSSARKEKSSGAFGKPSRRSKQLRAKLKRQAHTNGVRLMFLPHGFSRAARNTSVVKEKGIIFWRLEVIMSERVVAVQTGSEAEYVVLDRVPETSTIADAIELALERAAAMNKKPATDLKWEKEVLLVLMEAEREKGSKFWPLDVKSTLSESVRGRTVVEFPRLVVAHKSESDKFPIAQPVSTAPSQGADDESGSDSIPGSEVENAKPQ</sequence>
<keyword evidence="2" id="KW-0479">Metal-binding</keyword>
<feature type="region of interest" description="Disordered" evidence="8">
    <location>
        <begin position="73"/>
        <end position="94"/>
    </location>
</feature>
<feature type="region of interest" description="Disordered" evidence="8">
    <location>
        <begin position="246"/>
        <end position="280"/>
    </location>
</feature>
<dbReference type="InterPro" id="IPR051639">
    <property type="entry name" value="BCD1"/>
</dbReference>
<evidence type="ECO:0000259" key="9">
    <source>
        <dbReference type="PROSITE" id="PS51083"/>
    </source>
</evidence>
<evidence type="ECO:0000256" key="7">
    <source>
        <dbReference type="PROSITE-ProRule" id="PRU00453"/>
    </source>
</evidence>
<reference evidence="10" key="1">
    <citation type="submission" date="2021-01" db="EMBL/GenBank/DDBJ databases">
        <authorList>
            <person name="Corre E."/>
            <person name="Pelletier E."/>
            <person name="Niang G."/>
            <person name="Scheremetjew M."/>
            <person name="Finn R."/>
            <person name="Kale V."/>
            <person name="Holt S."/>
            <person name="Cochrane G."/>
            <person name="Meng A."/>
            <person name="Brown T."/>
            <person name="Cohen L."/>
        </authorList>
    </citation>
    <scope>NUCLEOTIDE SEQUENCE</scope>
    <source>
        <strain evidence="10">CCMP 769</strain>
    </source>
</reference>
<feature type="domain" description="HIT-type" evidence="9">
    <location>
        <begin position="4"/>
        <end position="38"/>
    </location>
</feature>
<dbReference type="GO" id="GO:0048254">
    <property type="term" value="P:snoRNA localization"/>
    <property type="evidence" value="ECO:0007669"/>
    <property type="project" value="TreeGrafter"/>
</dbReference>
<protein>
    <recommendedName>
        <fullName evidence="9">HIT-type domain-containing protein</fullName>
    </recommendedName>
</protein>
<dbReference type="InterPro" id="IPR007529">
    <property type="entry name" value="Znf_HIT"/>
</dbReference>
<dbReference type="AlphaFoldDB" id="A0A7S2ZC38"/>
<dbReference type="Pfam" id="PF25790">
    <property type="entry name" value="BCD1"/>
    <property type="match status" value="1"/>
</dbReference>
<organism evidence="10">
    <name type="scientific">Rhodosorus marinus</name>
    <dbReference type="NCBI Taxonomy" id="101924"/>
    <lineage>
        <taxon>Eukaryota</taxon>
        <taxon>Rhodophyta</taxon>
        <taxon>Stylonematophyceae</taxon>
        <taxon>Stylonematales</taxon>
        <taxon>Stylonemataceae</taxon>
        <taxon>Rhodosorus</taxon>
    </lineage>
</organism>
<keyword evidence="1" id="KW-0597">Phosphoprotein</keyword>
<proteinExistence type="inferred from homology"/>
<comment type="similarity">
    <text evidence="6">Belongs to the BCD1 family.</text>
</comment>
<keyword evidence="3 7" id="KW-0863">Zinc-finger</keyword>
<name>A0A7S2ZC38_9RHOD</name>
<dbReference type="CDD" id="cd23023">
    <property type="entry name" value="zf-HIT_BCD1"/>
    <property type="match status" value="1"/>
</dbReference>
<evidence type="ECO:0000256" key="1">
    <source>
        <dbReference type="ARBA" id="ARBA00022553"/>
    </source>
</evidence>
<dbReference type="GO" id="GO:0070761">
    <property type="term" value="C:pre-snoRNP complex"/>
    <property type="evidence" value="ECO:0007669"/>
    <property type="project" value="TreeGrafter"/>
</dbReference>
<dbReference type="EMBL" id="HBHW01003161">
    <property type="protein sequence ID" value="CAE0034343.1"/>
    <property type="molecule type" value="Transcribed_RNA"/>
</dbReference>
<dbReference type="EMBL" id="HBHW01003162">
    <property type="protein sequence ID" value="CAE0034344.1"/>
    <property type="molecule type" value="Transcribed_RNA"/>
</dbReference>
<comment type="function">
    <text evidence="5">Required for box C/D snoRNAs accumulation involved in snoRNA processing, snoRNA transport to the nucleolus and ribosome biogenesis.</text>
</comment>
<dbReference type="SUPFAM" id="SSF144232">
    <property type="entry name" value="HIT/MYND zinc finger-like"/>
    <property type="match status" value="1"/>
</dbReference>
<dbReference type="GO" id="GO:0008270">
    <property type="term" value="F:zinc ion binding"/>
    <property type="evidence" value="ECO:0007669"/>
    <property type="project" value="UniProtKB-UniRule"/>
</dbReference>
<evidence type="ECO:0000256" key="4">
    <source>
        <dbReference type="ARBA" id="ARBA00022833"/>
    </source>
</evidence>
<evidence type="ECO:0000256" key="5">
    <source>
        <dbReference type="ARBA" id="ARBA00049598"/>
    </source>
</evidence>
<dbReference type="InterPro" id="IPR057721">
    <property type="entry name" value="BCD1_alpha/beta"/>
</dbReference>
<evidence type="ECO:0000256" key="8">
    <source>
        <dbReference type="SAM" id="MobiDB-lite"/>
    </source>
</evidence>
<gene>
    <name evidence="10" type="ORF">RMAR00112_LOCUS2289</name>
    <name evidence="11" type="ORF">RMAR00112_LOCUS2290</name>
</gene>
<accession>A0A7S2ZC38</accession>
<dbReference type="Gene3D" id="3.30.60.190">
    <property type="match status" value="1"/>
</dbReference>
<evidence type="ECO:0000313" key="10">
    <source>
        <dbReference type="EMBL" id="CAE0034343.1"/>
    </source>
</evidence>
<keyword evidence="4" id="KW-0862">Zinc</keyword>
<evidence type="ECO:0000313" key="11">
    <source>
        <dbReference type="EMBL" id="CAE0034344.1"/>
    </source>
</evidence>
<evidence type="ECO:0000256" key="2">
    <source>
        <dbReference type="ARBA" id="ARBA00022723"/>
    </source>
</evidence>
<dbReference type="GO" id="GO:0000463">
    <property type="term" value="P:maturation of LSU-rRNA from tricistronic rRNA transcript (SSU-rRNA, 5.8S rRNA, LSU-rRNA)"/>
    <property type="evidence" value="ECO:0007669"/>
    <property type="project" value="TreeGrafter"/>
</dbReference>
<dbReference type="GO" id="GO:0005634">
    <property type="term" value="C:nucleus"/>
    <property type="evidence" value="ECO:0007669"/>
    <property type="project" value="TreeGrafter"/>
</dbReference>
<dbReference type="PROSITE" id="PS51083">
    <property type="entry name" value="ZF_HIT"/>
    <property type="match status" value="1"/>
</dbReference>
<dbReference type="GO" id="GO:0000492">
    <property type="term" value="P:box C/D snoRNP assembly"/>
    <property type="evidence" value="ECO:0007669"/>
    <property type="project" value="TreeGrafter"/>
</dbReference>
<evidence type="ECO:0000256" key="3">
    <source>
        <dbReference type="ARBA" id="ARBA00022771"/>
    </source>
</evidence>
<dbReference type="Pfam" id="PF04438">
    <property type="entry name" value="zf-HIT"/>
    <property type="match status" value="1"/>
</dbReference>